<dbReference type="InterPro" id="IPR014626">
    <property type="entry name" value="Sig_transdc_resp-reg_put"/>
</dbReference>
<organism evidence="4 5">
    <name type="scientific">Candidatus Ozemobacter sibiricus</name>
    <dbReference type="NCBI Taxonomy" id="2268124"/>
    <lineage>
        <taxon>Bacteria</taxon>
        <taxon>Candidatus Ozemobacteria</taxon>
        <taxon>Candidatus Ozemobacterales</taxon>
        <taxon>Candidatus Ozemobacteraceae</taxon>
        <taxon>Candidatus Ozemobacter</taxon>
    </lineage>
</organism>
<name>A0A367ZJH3_9BACT</name>
<accession>A0A367ZJH3</accession>
<evidence type="ECO:0000259" key="3">
    <source>
        <dbReference type="PROSITE" id="PS51833"/>
    </source>
</evidence>
<protein>
    <submittedName>
        <fullName evidence="4">Response regulator</fullName>
    </submittedName>
</protein>
<dbReference type="NCBIfam" id="TIGR00277">
    <property type="entry name" value="HDIG"/>
    <property type="match status" value="1"/>
</dbReference>
<dbReference type="InterPro" id="IPR052340">
    <property type="entry name" value="RNase_Y/CdgJ"/>
</dbReference>
<dbReference type="SMART" id="SM00471">
    <property type="entry name" value="HDc"/>
    <property type="match status" value="1"/>
</dbReference>
<dbReference type="Gene3D" id="3.40.50.2300">
    <property type="match status" value="1"/>
</dbReference>
<dbReference type="Pfam" id="PF08668">
    <property type="entry name" value="HDOD"/>
    <property type="match status" value="1"/>
</dbReference>
<comment type="caution">
    <text evidence="1">Lacks conserved residue(s) required for the propagation of feature annotation.</text>
</comment>
<sequence>MSLFDRVTGWVSQLSGAFPSHEGGDIPPPVLLFVDPEPHLLEAHRRMFRLLRPTWTTRFATDAPTALAELAAQPADVLISEVDLPCRDGTDLLTSVQHLFPGVIRIALSSETDPASTSLLRSARSAHQFLVKPCPSETLIACIEHAVELRLLLRHPDLARVVAGLPRLPSLPPVYHDLVAALADARTSVADLGDIIARDVAMTGRVLHLVNSAFFGLPRRITDPREAAVRLGVETLRSLVLFVRLFFAAPDLDLPGFDLDEIWTHSALTGRLARAIVKQEGGSQTAQDVAMTAGLLHDIGKLLLPDLPGYLDRLRPGLTTGALLADLEYQEFATSHAEIGAYLLGLWGFPDDIVEAVALHHRPLRLAPAGFSTVTAVTAANALLDAEAGKPAAVEAAYLDRIGLAGRLAVWQELAAALWQEARAAHGGSPE</sequence>
<dbReference type="Proteomes" id="UP000252355">
    <property type="component" value="Unassembled WGS sequence"/>
</dbReference>
<dbReference type="SMART" id="SM00448">
    <property type="entry name" value="REC"/>
    <property type="match status" value="1"/>
</dbReference>
<proteinExistence type="predicted"/>
<dbReference type="EMBL" id="QOQW01000025">
    <property type="protein sequence ID" value="RCK78284.1"/>
    <property type="molecule type" value="Genomic_DNA"/>
</dbReference>
<dbReference type="PROSITE" id="PS50110">
    <property type="entry name" value="RESPONSE_REGULATORY"/>
    <property type="match status" value="1"/>
</dbReference>
<dbReference type="PIRSF" id="PIRSF036883">
    <property type="entry name" value="RR_HD-GYP_mod"/>
    <property type="match status" value="1"/>
</dbReference>
<evidence type="ECO:0000313" key="5">
    <source>
        <dbReference type="Proteomes" id="UP000252355"/>
    </source>
</evidence>
<dbReference type="InterPro" id="IPR011006">
    <property type="entry name" value="CheY-like_superfamily"/>
</dbReference>
<dbReference type="CDD" id="cd00077">
    <property type="entry name" value="HDc"/>
    <property type="match status" value="1"/>
</dbReference>
<dbReference type="PANTHER" id="PTHR33525:SF6">
    <property type="entry name" value="HDOD DOMAIN-CONTAINING PROTEIN"/>
    <property type="match status" value="1"/>
</dbReference>
<dbReference type="Gene3D" id="1.10.3210.10">
    <property type="entry name" value="Hypothetical protein af1432"/>
    <property type="match status" value="1"/>
</dbReference>
<dbReference type="SUPFAM" id="SSF109604">
    <property type="entry name" value="HD-domain/PDEase-like"/>
    <property type="match status" value="1"/>
</dbReference>
<dbReference type="AlphaFoldDB" id="A0A367ZJH3"/>
<dbReference type="SUPFAM" id="SSF52172">
    <property type="entry name" value="CheY-like"/>
    <property type="match status" value="1"/>
</dbReference>
<evidence type="ECO:0000259" key="2">
    <source>
        <dbReference type="PROSITE" id="PS50110"/>
    </source>
</evidence>
<comment type="caution">
    <text evidence="4">The sequence shown here is derived from an EMBL/GenBank/DDBJ whole genome shotgun (WGS) entry which is preliminary data.</text>
</comment>
<dbReference type="InterPro" id="IPR003607">
    <property type="entry name" value="HD/PDEase_dom"/>
</dbReference>
<evidence type="ECO:0000313" key="4">
    <source>
        <dbReference type="EMBL" id="RCK78284.1"/>
    </source>
</evidence>
<dbReference type="InterPro" id="IPR001789">
    <property type="entry name" value="Sig_transdc_resp-reg_receiver"/>
</dbReference>
<dbReference type="Pfam" id="PF00072">
    <property type="entry name" value="Response_reg"/>
    <property type="match status" value="1"/>
</dbReference>
<evidence type="ECO:0000256" key="1">
    <source>
        <dbReference type="PROSITE-ProRule" id="PRU00169"/>
    </source>
</evidence>
<dbReference type="PROSITE" id="PS51833">
    <property type="entry name" value="HDOD"/>
    <property type="match status" value="1"/>
</dbReference>
<gene>
    <name evidence="4" type="ORF">OZSIB_1661</name>
</gene>
<dbReference type="PANTHER" id="PTHR33525">
    <property type="match status" value="1"/>
</dbReference>
<dbReference type="InterPro" id="IPR013976">
    <property type="entry name" value="HDOD"/>
</dbReference>
<feature type="domain" description="HDOD" evidence="3">
    <location>
        <begin position="168"/>
        <end position="363"/>
    </location>
</feature>
<dbReference type="GO" id="GO:0000160">
    <property type="term" value="P:phosphorelay signal transduction system"/>
    <property type="evidence" value="ECO:0007669"/>
    <property type="project" value="InterPro"/>
</dbReference>
<reference evidence="4 5" key="1">
    <citation type="submission" date="2018-05" db="EMBL/GenBank/DDBJ databases">
        <title>A metagenomic window into the 2 km-deep terrestrial subsurface aquifer revealed taxonomically and functionally diverse microbial community comprising novel uncultured bacterial lineages.</title>
        <authorList>
            <person name="Kadnikov V.V."/>
            <person name="Mardanov A.V."/>
            <person name="Beletsky A.V."/>
            <person name="Banks D."/>
            <person name="Pimenov N.V."/>
            <person name="Frank Y.A."/>
            <person name="Karnachuk O.V."/>
            <person name="Ravin N.V."/>
        </authorList>
    </citation>
    <scope>NUCLEOTIDE SEQUENCE [LARGE SCALE GENOMIC DNA]</scope>
    <source>
        <strain evidence="4">BY5</strain>
    </source>
</reference>
<dbReference type="InterPro" id="IPR006675">
    <property type="entry name" value="HDIG_dom"/>
</dbReference>
<feature type="domain" description="Response regulatory" evidence="2">
    <location>
        <begin position="30"/>
        <end position="147"/>
    </location>
</feature>